<proteinExistence type="predicted"/>
<dbReference type="SUPFAM" id="SSF53474">
    <property type="entry name" value="alpha/beta-Hydrolases"/>
    <property type="match status" value="1"/>
</dbReference>
<evidence type="ECO:0000313" key="2">
    <source>
        <dbReference type="Proteomes" id="UP000194137"/>
    </source>
</evidence>
<organism evidence="1 2">
    <name type="scientific">Pseudorhodoplanes sinuspersici</name>
    <dbReference type="NCBI Taxonomy" id="1235591"/>
    <lineage>
        <taxon>Bacteria</taxon>
        <taxon>Pseudomonadati</taxon>
        <taxon>Pseudomonadota</taxon>
        <taxon>Alphaproteobacteria</taxon>
        <taxon>Hyphomicrobiales</taxon>
        <taxon>Pseudorhodoplanes</taxon>
    </lineage>
</organism>
<dbReference type="InterPro" id="IPR029058">
    <property type="entry name" value="AB_hydrolase_fold"/>
</dbReference>
<dbReference type="AlphaFoldDB" id="A0A1W6ZP24"/>
<dbReference type="STRING" id="1235591.CAK95_05115"/>
<protein>
    <submittedName>
        <fullName evidence="1">Uncharacterized protein</fullName>
    </submittedName>
</protein>
<sequence length="218" mass="24133">MRRSIVGFLLVVALLVPLASDGWSQKGHDRSRATQQEHAQIYLIRGLFGVFSTGMDEMAAQLKAQGYTNVTLWSWTDVDQISHDIIAGHQNGDDAHIILIGHSLGSDAVVQVAQRLARENIPVDLAVTFDITENLVVPNNVGRFFNFYQLNGFGRTAVEPAGFPGEFSNIDLSSQTQLRHANIDNAPQLQSFVRQQIYELTHTHVMTVAARRKASPRG</sequence>
<keyword evidence="2" id="KW-1185">Reference proteome</keyword>
<evidence type="ECO:0000313" key="1">
    <source>
        <dbReference type="EMBL" id="ARP98534.1"/>
    </source>
</evidence>
<dbReference type="Proteomes" id="UP000194137">
    <property type="component" value="Chromosome"/>
</dbReference>
<dbReference type="EMBL" id="CP021112">
    <property type="protein sequence ID" value="ARP98534.1"/>
    <property type="molecule type" value="Genomic_DNA"/>
</dbReference>
<accession>A0A1W6ZP24</accession>
<gene>
    <name evidence="1" type="ORF">CAK95_05115</name>
</gene>
<dbReference type="KEGG" id="psin:CAK95_05115"/>
<dbReference type="Gene3D" id="3.40.50.1820">
    <property type="entry name" value="alpha/beta hydrolase"/>
    <property type="match status" value="1"/>
</dbReference>
<reference evidence="1 2" key="1">
    <citation type="submission" date="2017-05" db="EMBL/GenBank/DDBJ databases">
        <title>Full genome sequence of Pseudorhodoplanes sinuspersici.</title>
        <authorList>
            <person name="Dastgheib S.M.M."/>
            <person name="Shavandi M."/>
            <person name="Tirandaz H."/>
        </authorList>
    </citation>
    <scope>NUCLEOTIDE SEQUENCE [LARGE SCALE GENOMIC DNA]</scope>
    <source>
        <strain evidence="1 2">RIPI110</strain>
    </source>
</reference>
<name>A0A1W6ZP24_9HYPH</name>